<evidence type="ECO:0000313" key="1">
    <source>
        <dbReference type="EMBL" id="KAH0810285.1"/>
    </source>
</evidence>
<accession>A0A8J6H8Z3</accession>
<reference evidence="1" key="2">
    <citation type="submission" date="2021-08" db="EMBL/GenBank/DDBJ databases">
        <authorList>
            <person name="Eriksson T."/>
        </authorList>
    </citation>
    <scope>NUCLEOTIDE SEQUENCE</scope>
    <source>
        <strain evidence="1">Stoneville</strain>
        <tissue evidence="1">Whole head</tissue>
    </source>
</reference>
<dbReference type="AlphaFoldDB" id="A0A8J6H8Z3"/>
<sequence>MLDNIYVAFLRGAVKVPSLMHVFVRISAEWVPGTLPAGPGRYRAESTADQLPKVARHCPTPPPGWIVVIRGTVRLTWKCRKFFETTIITPRQSGGSVKFMPSEHVTTPHTSPEGDAFYLKTITLIRLLYHFPADLNVTICLRGGGRLRLLLDILSVPTPHNPTPALQLLRIYQGLLFVFRCFMETVSVRAFAAPHSLQLSHQLLKLLPWKGFVLDALAANETRHLTFFSGLPECDYGRPVR</sequence>
<name>A0A8J6H8Z3_TENMO</name>
<dbReference type="Proteomes" id="UP000719412">
    <property type="component" value="Unassembled WGS sequence"/>
</dbReference>
<evidence type="ECO:0000313" key="2">
    <source>
        <dbReference type="Proteomes" id="UP000719412"/>
    </source>
</evidence>
<keyword evidence="2" id="KW-1185">Reference proteome</keyword>
<reference evidence="1" key="1">
    <citation type="journal article" date="2020" name="J Insects Food Feed">
        <title>The yellow mealworm (Tenebrio molitor) genome: a resource for the emerging insects as food and feed industry.</title>
        <authorList>
            <person name="Eriksson T."/>
            <person name="Andere A."/>
            <person name="Kelstrup H."/>
            <person name="Emery V."/>
            <person name="Picard C."/>
        </authorList>
    </citation>
    <scope>NUCLEOTIDE SEQUENCE</scope>
    <source>
        <strain evidence="1">Stoneville</strain>
        <tissue evidence="1">Whole head</tissue>
    </source>
</reference>
<proteinExistence type="predicted"/>
<protein>
    <submittedName>
        <fullName evidence="1">Uncharacterized protein</fullName>
    </submittedName>
</protein>
<dbReference type="EMBL" id="JABDTM020027595">
    <property type="protein sequence ID" value="KAH0810285.1"/>
    <property type="molecule type" value="Genomic_DNA"/>
</dbReference>
<gene>
    <name evidence="1" type="ORF">GEV33_012506</name>
</gene>
<comment type="caution">
    <text evidence="1">The sequence shown here is derived from an EMBL/GenBank/DDBJ whole genome shotgun (WGS) entry which is preliminary data.</text>
</comment>
<organism evidence="1 2">
    <name type="scientific">Tenebrio molitor</name>
    <name type="common">Yellow mealworm beetle</name>
    <dbReference type="NCBI Taxonomy" id="7067"/>
    <lineage>
        <taxon>Eukaryota</taxon>
        <taxon>Metazoa</taxon>
        <taxon>Ecdysozoa</taxon>
        <taxon>Arthropoda</taxon>
        <taxon>Hexapoda</taxon>
        <taxon>Insecta</taxon>
        <taxon>Pterygota</taxon>
        <taxon>Neoptera</taxon>
        <taxon>Endopterygota</taxon>
        <taxon>Coleoptera</taxon>
        <taxon>Polyphaga</taxon>
        <taxon>Cucujiformia</taxon>
        <taxon>Tenebrionidae</taxon>
        <taxon>Tenebrio</taxon>
    </lineage>
</organism>